<dbReference type="PATRIC" id="fig|351160.9.peg.1727"/>
<dbReference type="InterPro" id="IPR001497">
    <property type="entry name" value="MethylDNA_cys_MeTrfase_AS"/>
</dbReference>
<evidence type="ECO:0000259" key="9">
    <source>
        <dbReference type="Pfam" id="PF01035"/>
    </source>
</evidence>
<comment type="catalytic activity">
    <reaction evidence="8">
        <text>a 6-O-methyl-2'-deoxyguanosine in DNA + L-cysteinyl-[protein] = S-methyl-L-cysteinyl-[protein] + a 2'-deoxyguanosine in DNA</text>
        <dbReference type="Rhea" id="RHEA:24000"/>
        <dbReference type="Rhea" id="RHEA-COMP:10131"/>
        <dbReference type="Rhea" id="RHEA-COMP:10132"/>
        <dbReference type="Rhea" id="RHEA-COMP:11367"/>
        <dbReference type="Rhea" id="RHEA-COMP:11368"/>
        <dbReference type="ChEBI" id="CHEBI:29950"/>
        <dbReference type="ChEBI" id="CHEBI:82612"/>
        <dbReference type="ChEBI" id="CHEBI:85445"/>
        <dbReference type="ChEBI" id="CHEBI:85448"/>
        <dbReference type="EC" id="2.1.1.63"/>
    </reaction>
</comment>
<evidence type="ECO:0000256" key="5">
    <source>
        <dbReference type="ARBA" id="ARBA00022679"/>
    </source>
</evidence>
<evidence type="ECO:0000313" key="10">
    <source>
        <dbReference type="EMBL" id="CAJ36529.1"/>
    </source>
</evidence>
<keyword evidence="11" id="KW-1185">Reference proteome</keyword>
<gene>
    <name evidence="10" type="ORF">RCIA88</name>
</gene>
<organism evidence="10 11">
    <name type="scientific">Methanocella arvoryzae (strain DSM 22066 / NBRC 105507 / MRE50)</name>
    <dbReference type="NCBI Taxonomy" id="351160"/>
    <lineage>
        <taxon>Archaea</taxon>
        <taxon>Methanobacteriati</taxon>
        <taxon>Methanobacteriota</taxon>
        <taxon>Stenosarchaea group</taxon>
        <taxon>Methanomicrobia</taxon>
        <taxon>Methanocellales</taxon>
        <taxon>Methanocellaceae</taxon>
        <taxon>Methanocella</taxon>
    </lineage>
</organism>
<dbReference type="Gene3D" id="1.10.10.10">
    <property type="entry name" value="Winged helix-like DNA-binding domain superfamily/Winged helix DNA-binding domain"/>
    <property type="match status" value="1"/>
</dbReference>
<comment type="similarity">
    <text evidence="2">Belongs to the MGMT family.</text>
</comment>
<dbReference type="PANTHER" id="PTHR10815:SF5">
    <property type="entry name" value="METHYLATED-DNA--PROTEIN-CYSTEINE METHYLTRANSFERASE"/>
    <property type="match status" value="1"/>
</dbReference>
<dbReference type="Proteomes" id="UP000000663">
    <property type="component" value="Chromosome"/>
</dbReference>
<accession>Q0W514</accession>
<dbReference type="PROSITE" id="PS00374">
    <property type="entry name" value="MGMT"/>
    <property type="match status" value="1"/>
</dbReference>
<dbReference type="eggNOG" id="arCOG02724">
    <property type="taxonomic scope" value="Archaea"/>
</dbReference>
<evidence type="ECO:0000256" key="4">
    <source>
        <dbReference type="ARBA" id="ARBA00022603"/>
    </source>
</evidence>
<dbReference type="InterPro" id="IPR014048">
    <property type="entry name" value="MethylDNA_cys_MeTrfase_DNA-bd"/>
</dbReference>
<dbReference type="Pfam" id="PF01035">
    <property type="entry name" value="DNA_binding_1"/>
    <property type="match status" value="1"/>
</dbReference>
<dbReference type="PANTHER" id="PTHR10815">
    <property type="entry name" value="METHYLATED-DNA--PROTEIN-CYSTEINE METHYLTRANSFERASE"/>
    <property type="match status" value="1"/>
</dbReference>
<name>Q0W514_METAR</name>
<feature type="domain" description="Methylated-DNA-[protein]-cysteine S-methyltransferase DNA binding" evidence="9">
    <location>
        <begin position="73"/>
        <end position="152"/>
    </location>
</feature>
<proteinExistence type="inferred from homology"/>
<keyword evidence="7" id="KW-0234">DNA repair</keyword>
<dbReference type="AlphaFoldDB" id="Q0W514"/>
<dbReference type="GO" id="GO:0032259">
    <property type="term" value="P:methylation"/>
    <property type="evidence" value="ECO:0007669"/>
    <property type="project" value="UniProtKB-KW"/>
</dbReference>
<dbReference type="SUPFAM" id="SSF46767">
    <property type="entry name" value="Methylated DNA-protein cysteine methyltransferase, C-terminal domain"/>
    <property type="match status" value="1"/>
</dbReference>
<evidence type="ECO:0000256" key="1">
    <source>
        <dbReference type="ARBA" id="ARBA00001286"/>
    </source>
</evidence>
<dbReference type="EC" id="2.1.1.63" evidence="3"/>
<dbReference type="OrthoDB" id="372118at2157"/>
<dbReference type="GO" id="GO:0006281">
    <property type="term" value="P:DNA repair"/>
    <property type="evidence" value="ECO:0007669"/>
    <property type="project" value="UniProtKB-KW"/>
</dbReference>
<keyword evidence="4 10" id="KW-0489">Methyltransferase</keyword>
<evidence type="ECO:0000256" key="6">
    <source>
        <dbReference type="ARBA" id="ARBA00022763"/>
    </source>
</evidence>
<evidence type="ECO:0000313" key="11">
    <source>
        <dbReference type="Proteomes" id="UP000000663"/>
    </source>
</evidence>
<evidence type="ECO:0000256" key="3">
    <source>
        <dbReference type="ARBA" id="ARBA00011918"/>
    </source>
</evidence>
<evidence type="ECO:0000256" key="8">
    <source>
        <dbReference type="ARBA" id="ARBA00049348"/>
    </source>
</evidence>
<dbReference type="InterPro" id="IPR036388">
    <property type="entry name" value="WH-like_DNA-bd_sf"/>
</dbReference>
<comment type="catalytic activity">
    <reaction evidence="1">
        <text>a 4-O-methyl-thymidine in DNA + L-cysteinyl-[protein] = a thymidine in DNA + S-methyl-L-cysteinyl-[protein]</text>
        <dbReference type="Rhea" id="RHEA:53428"/>
        <dbReference type="Rhea" id="RHEA-COMP:10131"/>
        <dbReference type="Rhea" id="RHEA-COMP:10132"/>
        <dbReference type="Rhea" id="RHEA-COMP:13555"/>
        <dbReference type="Rhea" id="RHEA-COMP:13556"/>
        <dbReference type="ChEBI" id="CHEBI:29950"/>
        <dbReference type="ChEBI" id="CHEBI:82612"/>
        <dbReference type="ChEBI" id="CHEBI:137386"/>
        <dbReference type="ChEBI" id="CHEBI:137387"/>
        <dbReference type="EC" id="2.1.1.63"/>
    </reaction>
</comment>
<dbReference type="InterPro" id="IPR036217">
    <property type="entry name" value="MethylDNA_cys_MeTrfase_DNAb"/>
</dbReference>
<dbReference type="EMBL" id="AM114193">
    <property type="protein sequence ID" value="CAJ36529.1"/>
    <property type="molecule type" value="Genomic_DNA"/>
</dbReference>
<keyword evidence="6" id="KW-0227">DNA damage</keyword>
<keyword evidence="5" id="KW-0808">Transferase</keyword>
<dbReference type="GeneID" id="5142709"/>
<reference evidence="10 11" key="1">
    <citation type="journal article" date="2006" name="Science">
        <title>Genome of rice cluster I archaea -- the key methane producers in the rice rhizosphere.</title>
        <authorList>
            <person name="Erkel C."/>
            <person name="Kube M."/>
            <person name="Reinhardt R."/>
            <person name="Liesack W."/>
        </authorList>
    </citation>
    <scope>NUCLEOTIDE SEQUENCE [LARGE SCALE GENOMIC DNA]</scope>
    <source>
        <strain evidence="11">DSM 22066 / NBRC 105507 / MRE50</strain>
    </source>
</reference>
<dbReference type="NCBIfam" id="TIGR00589">
    <property type="entry name" value="ogt"/>
    <property type="match status" value="1"/>
</dbReference>
<dbReference type="GO" id="GO:0003908">
    <property type="term" value="F:methylated-DNA-[protein]-cysteine S-methyltransferase activity"/>
    <property type="evidence" value="ECO:0007669"/>
    <property type="project" value="UniProtKB-EC"/>
</dbReference>
<protein>
    <recommendedName>
        <fullName evidence="3">methylated-DNA--[protein]-cysteine S-methyltransferase</fullName>
        <ecNumber evidence="3">2.1.1.63</ecNumber>
    </recommendedName>
</protein>
<dbReference type="RefSeq" id="WP_012036015.1">
    <property type="nucleotide sequence ID" value="NC_009464.1"/>
</dbReference>
<sequence>MVADWIYAEPIGLYVIVDVDVDGKTVETLEMTRKKPAFKAAGTPVAKALEAYFRTGSDEVLRGFDFDRTGLTPFRIKIMEALRRVPAGETVTYGELAAAAGSPGAARAVGNVMARNPVPIIVPCHRVVATNGLGGFTGGLDVKRKLLRLEGAEY</sequence>
<dbReference type="STRING" id="351160.RCIA88"/>
<dbReference type="KEGG" id="rci:RCIA88"/>
<dbReference type="FunFam" id="1.10.10.10:FF:000214">
    <property type="entry name" value="Methylated-DNA--protein-cysteine methyltransferase"/>
    <property type="match status" value="1"/>
</dbReference>
<evidence type="ECO:0000256" key="7">
    <source>
        <dbReference type="ARBA" id="ARBA00023204"/>
    </source>
</evidence>
<evidence type="ECO:0000256" key="2">
    <source>
        <dbReference type="ARBA" id="ARBA00008711"/>
    </source>
</evidence>
<dbReference type="CDD" id="cd06445">
    <property type="entry name" value="ATase"/>
    <property type="match status" value="1"/>
</dbReference>